<evidence type="ECO:0000313" key="3">
    <source>
        <dbReference type="Proteomes" id="UP000230833"/>
    </source>
</evidence>
<gene>
    <name evidence="2" type="ORF">COV07_03765</name>
</gene>
<comment type="caution">
    <text evidence="2">The sequence shown here is derived from an EMBL/GenBank/DDBJ whole genome shotgun (WGS) entry which is preliminary data.</text>
</comment>
<evidence type="ECO:0008006" key="4">
    <source>
        <dbReference type="Google" id="ProtNLM"/>
    </source>
</evidence>
<dbReference type="Pfam" id="PF15738">
    <property type="entry name" value="YafQ_toxin"/>
    <property type="match status" value="1"/>
</dbReference>
<protein>
    <recommendedName>
        <fullName evidence="4">Type II toxin-antitoxin system mRNA interferase toxin, RelE/StbE family</fullName>
    </recommendedName>
</protein>
<accession>A0A2H0RJB6</accession>
<sequence>MNFTRSRTFDKKIARADKYLRTAFAERMSIFIENPFNPLLNNHALRGKHQHERSINITSDYRLIYEIVGSEAIRLLDIDTHHNLYGK</sequence>
<dbReference type="Gene3D" id="3.30.2310.20">
    <property type="entry name" value="RelE-like"/>
    <property type="match status" value="1"/>
</dbReference>
<dbReference type="Proteomes" id="UP000230833">
    <property type="component" value="Unassembled WGS sequence"/>
</dbReference>
<dbReference type="SUPFAM" id="SSF143011">
    <property type="entry name" value="RelE-like"/>
    <property type="match status" value="1"/>
</dbReference>
<evidence type="ECO:0000313" key="2">
    <source>
        <dbReference type="EMBL" id="PIR46516.1"/>
    </source>
</evidence>
<dbReference type="InterPro" id="IPR004386">
    <property type="entry name" value="Toxin_YafQ-like"/>
</dbReference>
<evidence type="ECO:0000256" key="1">
    <source>
        <dbReference type="ARBA" id="ARBA00022649"/>
    </source>
</evidence>
<dbReference type="NCBIfam" id="TIGR02385">
    <property type="entry name" value="RelE_StbE"/>
    <property type="match status" value="1"/>
</dbReference>
<keyword evidence="1" id="KW-1277">Toxin-antitoxin system</keyword>
<proteinExistence type="predicted"/>
<dbReference type="EMBL" id="PCYL01000040">
    <property type="protein sequence ID" value="PIR46516.1"/>
    <property type="molecule type" value="Genomic_DNA"/>
</dbReference>
<dbReference type="InterPro" id="IPR007712">
    <property type="entry name" value="RelE/ParE_toxin"/>
</dbReference>
<dbReference type="InterPro" id="IPR035093">
    <property type="entry name" value="RelE/ParE_toxin_dom_sf"/>
</dbReference>
<organism evidence="2 3">
    <name type="scientific">Candidatus Vogelbacteria bacterium CG10_big_fil_rev_8_21_14_0_10_45_14</name>
    <dbReference type="NCBI Taxonomy" id="1975042"/>
    <lineage>
        <taxon>Bacteria</taxon>
        <taxon>Candidatus Vogeliibacteriota</taxon>
    </lineage>
</organism>
<reference evidence="2 3" key="1">
    <citation type="submission" date="2017-09" db="EMBL/GenBank/DDBJ databases">
        <title>Depth-based differentiation of microbial function through sediment-hosted aquifers and enrichment of novel symbionts in the deep terrestrial subsurface.</title>
        <authorList>
            <person name="Probst A.J."/>
            <person name="Ladd B."/>
            <person name="Jarett J.K."/>
            <person name="Geller-Mcgrath D.E."/>
            <person name="Sieber C.M."/>
            <person name="Emerson J.B."/>
            <person name="Anantharaman K."/>
            <person name="Thomas B.C."/>
            <person name="Malmstrom R."/>
            <person name="Stieglmeier M."/>
            <person name="Klingl A."/>
            <person name="Woyke T."/>
            <person name="Ryan C.M."/>
            <person name="Banfield J.F."/>
        </authorList>
    </citation>
    <scope>NUCLEOTIDE SEQUENCE [LARGE SCALE GENOMIC DNA]</scope>
    <source>
        <strain evidence="2">CG10_big_fil_rev_8_21_14_0_10_45_14</strain>
    </source>
</reference>
<name>A0A2H0RJB6_9BACT</name>
<dbReference type="AlphaFoldDB" id="A0A2H0RJB6"/>